<protein>
    <recommendedName>
        <fullName evidence="2">Phosphoribosyltransferase domain-containing protein</fullName>
    </recommendedName>
</protein>
<evidence type="ECO:0008006" key="2">
    <source>
        <dbReference type="Google" id="ProtNLM"/>
    </source>
</evidence>
<reference evidence="1" key="1">
    <citation type="journal article" date="2015" name="Nature">
        <title>Complex archaea that bridge the gap between prokaryotes and eukaryotes.</title>
        <authorList>
            <person name="Spang A."/>
            <person name="Saw J.H."/>
            <person name="Jorgensen S.L."/>
            <person name="Zaremba-Niedzwiedzka K."/>
            <person name="Martijn J."/>
            <person name="Lind A.E."/>
            <person name="van Eijk R."/>
            <person name="Schleper C."/>
            <person name="Guy L."/>
            <person name="Ettema T.J."/>
        </authorList>
    </citation>
    <scope>NUCLEOTIDE SEQUENCE</scope>
</reference>
<accession>A0A0F9RLS2</accession>
<dbReference type="InterPro" id="IPR029057">
    <property type="entry name" value="PRTase-like"/>
</dbReference>
<gene>
    <name evidence="1" type="ORF">LCGC14_0629890</name>
</gene>
<proteinExistence type="predicted"/>
<dbReference type="InterPro" id="IPR000836">
    <property type="entry name" value="PRTase_dom"/>
</dbReference>
<organism evidence="1">
    <name type="scientific">marine sediment metagenome</name>
    <dbReference type="NCBI Taxonomy" id="412755"/>
    <lineage>
        <taxon>unclassified sequences</taxon>
        <taxon>metagenomes</taxon>
        <taxon>ecological metagenomes</taxon>
    </lineage>
</organism>
<dbReference type="SUPFAM" id="SSF53271">
    <property type="entry name" value="PRTase-like"/>
    <property type="match status" value="1"/>
</dbReference>
<evidence type="ECO:0000313" key="1">
    <source>
        <dbReference type="EMBL" id="KKN50727.1"/>
    </source>
</evidence>
<name>A0A0F9RLS2_9ZZZZ</name>
<comment type="caution">
    <text evidence="1">The sequence shown here is derived from an EMBL/GenBank/DDBJ whole genome shotgun (WGS) entry which is preliminary data.</text>
</comment>
<dbReference type="EMBL" id="LAZR01001098">
    <property type="protein sequence ID" value="KKN50727.1"/>
    <property type="molecule type" value="Genomic_DNA"/>
</dbReference>
<dbReference type="Gene3D" id="3.40.50.2020">
    <property type="match status" value="1"/>
</dbReference>
<sequence length="144" mass="16329">MASILSDYLHSPLSGNLRRKIEATINAINRNKVKFDAIAFRGMSGALVSPAVAVRLRKLLIMCREEYSNTHSRHLVEGATKVNKYIIIDDFIEEGKTIREIMKRLPGRCMGVFLYNSSSSLGDIEVNGKIYPVFTFYTRQKRVS</sequence>
<dbReference type="AlphaFoldDB" id="A0A0F9RLS2"/>
<dbReference type="CDD" id="cd06223">
    <property type="entry name" value="PRTases_typeI"/>
    <property type="match status" value="1"/>
</dbReference>